<dbReference type="Pfam" id="PF21338">
    <property type="entry name" value="Top1B_N_bact"/>
    <property type="match status" value="1"/>
</dbReference>
<evidence type="ECO:0000313" key="10">
    <source>
        <dbReference type="Proteomes" id="UP000462066"/>
    </source>
</evidence>
<dbReference type="Gene3D" id="1.10.132.120">
    <property type="match status" value="1"/>
</dbReference>
<feature type="domain" description="DNA topoisomerase I catalytic core eukaryotic-type" evidence="7">
    <location>
        <begin position="101"/>
        <end position="307"/>
    </location>
</feature>
<accession>A0A7V8GM83</accession>
<dbReference type="Pfam" id="PF01028">
    <property type="entry name" value="Topoisom_I"/>
    <property type="match status" value="1"/>
</dbReference>
<dbReference type="Proteomes" id="UP000462066">
    <property type="component" value="Unassembled WGS sequence"/>
</dbReference>
<protein>
    <recommendedName>
        <fullName evidence="3">DNA topoisomerase</fullName>
        <ecNumber evidence="3">5.6.2.1</ecNumber>
    </recommendedName>
</protein>
<proteinExistence type="inferred from homology"/>
<dbReference type="InterPro" id="IPR014711">
    <property type="entry name" value="TopoI_cat_a-hlx-sub_euk"/>
</dbReference>
<dbReference type="Gene3D" id="3.30.66.10">
    <property type="entry name" value="DNA topoisomerase I domain"/>
    <property type="match status" value="1"/>
</dbReference>
<dbReference type="GO" id="GO:0003677">
    <property type="term" value="F:DNA binding"/>
    <property type="evidence" value="ECO:0007669"/>
    <property type="project" value="UniProtKB-KW"/>
</dbReference>
<dbReference type="SUPFAM" id="SSF55869">
    <property type="entry name" value="DNA topoisomerase I domain"/>
    <property type="match status" value="1"/>
</dbReference>
<evidence type="ECO:0000256" key="6">
    <source>
        <dbReference type="ARBA" id="ARBA00023235"/>
    </source>
</evidence>
<dbReference type="SUPFAM" id="SSF56349">
    <property type="entry name" value="DNA breaking-rejoining enzymes"/>
    <property type="match status" value="1"/>
</dbReference>
<dbReference type="AlphaFoldDB" id="A0A7V8GM83"/>
<keyword evidence="6 9" id="KW-0413">Isomerase</keyword>
<dbReference type="InterPro" id="IPR001631">
    <property type="entry name" value="TopoI"/>
</dbReference>
<sequence>MAASSQAPPADDALSGAAADAGLHYVGDAAPGIRRVRCGRGFRYLHADGTAVRDRATLHRIRALAIPPAYREVWICASARGHLQATGRDARGRKQYRYHPQWRTRRDSHKFDRLAAFAAALPRLRRAVRADLALPGLPQPKALAAVVRIMSATLLRVGNAEYARDNGSFGLTTLRNRHARFLADGLRLHFPGKGGRVQDVDVHDRRLARLVRGMHQLPGQALFQYRDGDGVLQPVDSGAVNAYLRERMGEDFTAKDFRTWGATLAAFRLLAATPLPDPPSARALADAERSTVAEVAALLGNTAAVCRTSYIDPCVFPGWRDGRLHAAAGNARGARQWETAARRFLVRAHRASAGSRAPG</sequence>
<dbReference type="EC" id="5.6.2.1" evidence="3"/>
<keyword evidence="4" id="KW-0799">Topoisomerase</keyword>
<evidence type="ECO:0000256" key="3">
    <source>
        <dbReference type="ARBA" id="ARBA00012891"/>
    </source>
</evidence>
<evidence type="ECO:0000313" key="9">
    <source>
        <dbReference type="EMBL" id="KAF1686334.1"/>
    </source>
</evidence>
<keyword evidence="5" id="KW-0238">DNA-binding</keyword>
<dbReference type="RefSeq" id="WP_162311134.1">
    <property type="nucleotide sequence ID" value="NZ_JACHGU010000001.1"/>
</dbReference>
<dbReference type="InterPro" id="IPR013500">
    <property type="entry name" value="TopoI_cat_euk"/>
</dbReference>
<name>A0A7V8GM83_9GAMM</name>
<evidence type="ECO:0000256" key="2">
    <source>
        <dbReference type="ARBA" id="ARBA00006645"/>
    </source>
</evidence>
<dbReference type="InterPro" id="IPR035447">
    <property type="entry name" value="DNA_topo_I_N_sf"/>
</dbReference>
<reference evidence="9 10" key="1">
    <citation type="submission" date="2017-10" db="EMBL/GenBank/DDBJ databases">
        <title>Whole genome sequencing of Pseudoxanthomonas broegbernensis DSM 12573(T).</title>
        <authorList>
            <person name="Kumar S."/>
            <person name="Bansal K."/>
            <person name="Kaur A."/>
            <person name="Patil P."/>
            <person name="Sharma S."/>
            <person name="Patil P.B."/>
        </authorList>
    </citation>
    <scope>NUCLEOTIDE SEQUENCE [LARGE SCALE GENOMIC DNA]</scope>
    <source>
        <strain evidence="9 10">DSM 12573</strain>
    </source>
</reference>
<dbReference type="GO" id="GO:0006265">
    <property type="term" value="P:DNA topological change"/>
    <property type="evidence" value="ECO:0007669"/>
    <property type="project" value="InterPro"/>
</dbReference>
<dbReference type="GO" id="GO:0003917">
    <property type="term" value="F:DNA topoisomerase type I (single strand cut, ATP-independent) activity"/>
    <property type="evidence" value="ECO:0007669"/>
    <property type="project" value="UniProtKB-EC"/>
</dbReference>
<dbReference type="InterPro" id="IPR049331">
    <property type="entry name" value="Top1B_N_bact"/>
</dbReference>
<dbReference type="PRINTS" id="PR00416">
    <property type="entry name" value="EUTPISMRASEI"/>
</dbReference>
<comment type="caution">
    <text evidence="9">The sequence shown here is derived from an EMBL/GenBank/DDBJ whole genome shotgun (WGS) entry which is preliminary data.</text>
</comment>
<evidence type="ECO:0000256" key="5">
    <source>
        <dbReference type="ARBA" id="ARBA00023125"/>
    </source>
</evidence>
<evidence type="ECO:0000259" key="7">
    <source>
        <dbReference type="Pfam" id="PF01028"/>
    </source>
</evidence>
<organism evidence="9 10">
    <name type="scientific">Pseudoxanthomonas broegbernensis</name>
    <dbReference type="NCBI Taxonomy" id="83619"/>
    <lineage>
        <taxon>Bacteria</taxon>
        <taxon>Pseudomonadati</taxon>
        <taxon>Pseudomonadota</taxon>
        <taxon>Gammaproteobacteria</taxon>
        <taxon>Lysobacterales</taxon>
        <taxon>Lysobacteraceae</taxon>
        <taxon>Pseudoxanthomonas</taxon>
    </lineage>
</organism>
<dbReference type="InterPro" id="IPR011010">
    <property type="entry name" value="DNA_brk_join_enz"/>
</dbReference>
<evidence type="ECO:0000259" key="8">
    <source>
        <dbReference type="Pfam" id="PF21338"/>
    </source>
</evidence>
<dbReference type="EMBL" id="MWIP01000007">
    <property type="protein sequence ID" value="KAF1686334.1"/>
    <property type="molecule type" value="Genomic_DNA"/>
</dbReference>
<dbReference type="PROSITE" id="PS52038">
    <property type="entry name" value="TOPO_IB_2"/>
    <property type="match status" value="1"/>
</dbReference>
<gene>
    <name evidence="9" type="ORF">B1992_08925</name>
</gene>
<keyword evidence="10" id="KW-1185">Reference proteome</keyword>
<feature type="domain" description="DNA topoisomerase IB N-terminal" evidence="8">
    <location>
        <begin position="41"/>
        <end position="89"/>
    </location>
</feature>
<evidence type="ECO:0000256" key="4">
    <source>
        <dbReference type="ARBA" id="ARBA00023029"/>
    </source>
</evidence>
<comment type="catalytic activity">
    <reaction evidence="1">
        <text>ATP-independent breakage of single-stranded DNA, followed by passage and rejoining.</text>
        <dbReference type="EC" id="5.6.2.1"/>
    </reaction>
</comment>
<comment type="similarity">
    <text evidence="2">Belongs to the type IB topoisomerase family.</text>
</comment>
<dbReference type="Gene3D" id="3.90.15.10">
    <property type="entry name" value="Topoisomerase I, Chain A, domain 3"/>
    <property type="match status" value="1"/>
</dbReference>
<evidence type="ECO:0000256" key="1">
    <source>
        <dbReference type="ARBA" id="ARBA00000213"/>
    </source>
</evidence>